<dbReference type="Gene3D" id="3.40.30.10">
    <property type="entry name" value="Glutaredoxin"/>
    <property type="match status" value="1"/>
</dbReference>
<evidence type="ECO:0000313" key="2">
    <source>
        <dbReference type="EMBL" id="MEI9413136.1"/>
    </source>
</evidence>
<dbReference type="InterPro" id="IPR013766">
    <property type="entry name" value="Thioredoxin_domain"/>
</dbReference>
<reference evidence="2 3" key="1">
    <citation type="submission" date="2022-12" db="EMBL/GenBank/DDBJ databases">
        <authorList>
            <person name="Muema E."/>
        </authorList>
    </citation>
    <scope>NUCLEOTIDE SEQUENCE [LARGE SCALE GENOMIC DNA]</scope>
    <source>
        <strain evidence="3">1326</strain>
    </source>
</reference>
<name>A0ABU8L594_9HYPH</name>
<proteinExistence type="predicted"/>
<dbReference type="RefSeq" id="WP_337109455.1">
    <property type="nucleotide sequence ID" value="NZ_JAPYKS010000051.1"/>
</dbReference>
<evidence type="ECO:0000259" key="1">
    <source>
        <dbReference type="PROSITE" id="PS51352"/>
    </source>
</evidence>
<comment type="caution">
    <text evidence="2">The sequence shown here is derived from an EMBL/GenBank/DDBJ whole genome shotgun (WGS) entry which is preliminary data.</text>
</comment>
<dbReference type="Pfam" id="PF08534">
    <property type="entry name" value="Redoxin"/>
    <property type="match status" value="1"/>
</dbReference>
<evidence type="ECO:0000313" key="3">
    <source>
        <dbReference type="Proteomes" id="UP001387293"/>
    </source>
</evidence>
<dbReference type="SUPFAM" id="SSF52833">
    <property type="entry name" value="Thioredoxin-like"/>
    <property type="match status" value="1"/>
</dbReference>
<dbReference type="PANTHER" id="PTHR42852">
    <property type="entry name" value="THIOL:DISULFIDE INTERCHANGE PROTEIN DSBE"/>
    <property type="match status" value="1"/>
</dbReference>
<protein>
    <submittedName>
        <fullName evidence="2">TlpA disulfide reductase family protein</fullName>
    </submittedName>
</protein>
<dbReference type="Proteomes" id="UP001387293">
    <property type="component" value="Unassembled WGS sequence"/>
</dbReference>
<accession>A0ABU8L594</accession>
<dbReference type="CDD" id="cd02966">
    <property type="entry name" value="TlpA_like_family"/>
    <property type="match status" value="1"/>
</dbReference>
<dbReference type="EMBL" id="JAPYKS010000051">
    <property type="protein sequence ID" value="MEI9413136.1"/>
    <property type="molecule type" value="Genomic_DNA"/>
</dbReference>
<sequence>MVLRMDSPAPAIKVENWLRGEPLTAFQPGKLYIIEFWATWCGPCVEAMPHLAELQEKYKDRGLEVVGVASSEDAPTADEARTKLDAWLTENCSYLNYRIAFDFAGEMDKLWMEPSLSLGIPTSFVVDRDGAIAFIGHPMELNKVLPKVINGRWRTSKQAKADDAKRVAEDEATMRERAVKTPILDKFYAAFKAQEWHTALTAIEEGVALFPDDPLIRTSHARLLIHEMRDMRAGLPVMQRFVRDAINQNCVNWLSYALEQLFHPEEDYSYLPSAERFAMGKELSEHILPLLEPPTGDGAFKFLYYPALGKYFYETGDKDRAIELIEVALKSLADWEDGSKQSKRQIGQRLLQALANYKGEQVCSQGIC</sequence>
<organism evidence="2 3">
    <name type="scientific">Mesorhizobium salmacidum</name>
    <dbReference type="NCBI Taxonomy" id="3015171"/>
    <lineage>
        <taxon>Bacteria</taxon>
        <taxon>Pseudomonadati</taxon>
        <taxon>Pseudomonadota</taxon>
        <taxon>Alphaproteobacteria</taxon>
        <taxon>Hyphomicrobiales</taxon>
        <taxon>Phyllobacteriaceae</taxon>
        <taxon>Mesorhizobium</taxon>
    </lineage>
</organism>
<dbReference type="PANTHER" id="PTHR42852:SF13">
    <property type="entry name" value="PROTEIN DIPZ"/>
    <property type="match status" value="1"/>
</dbReference>
<dbReference type="InterPro" id="IPR036249">
    <property type="entry name" value="Thioredoxin-like_sf"/>
</dbReference>
<gene>
    <name evidence="2" type="ORF">O7A60_30985</name>
</gene>
<dbReference type="InterPro" id="IPR050553">
    <property type="entry name" value="Thioredoxin_ResA/DsbE_sf"/>
</dbReference>
<keyword evidence="3" id="KW-1185">Reference proteome</keyword>
<feature type="non-terminal residue" evidence="2">
    <location>
        <position position="368"/>
    </location>
</feature>
<feature type="domain" description="Thioredoxin" evidence="1">
    <location>
        <begin position="3"/>
        <end position="154"/>
    </location>
</feature>
<dbReference type="InterPro" id="IPR013740">
    <property type="entry name" value="Redoxin"/>
</dbReference>
<dbReference type="PROSITE" id="PS51352">
    <property type="entry name" value="THIOREDOXIN_2"/>
    <property type="match status" value="1"/>
</dbReference>